<sequence>MDSTTDDDSCFALTSNYFTISFAANPISERLLLSTINQHLKLGFLYRKGRFIDKNDVIYVNDNNNEVDNSSCYFQIVAGFTIEICRPYQEDGSQPFLLNINAKLFTLDAGFSPFMYDKLSHTYRDILRHQASVSADKCFEKIRNYARYLAESVRYKQIVIDLNPIEYEARILPQPRLLPPDGDHCGQFYDTDFEPCKWAIISLNDKRFEDDESILTSFRDGIIAKAVKYGMSRALSKEDCVQCQSIRINSPQEMGCYFSRLATNDQIRLAIVLINEVFNLSEYLARKNNFSCFNFASHELLGDNGGDVLIDRVVIKLCRTFNGSVNIVDCDYLNHQVMKLHCPSFDIGRTMVIGCYHRKEGQKSATGFWVSLDDRMNKAVKWTDGLTLEQMVKAMEQFKQTNDEYPNFIFLFRNLLSFERLPNVHFEAMISIIQDVMTKLDMTNTKLTCLLVEKKPRECLMKGSGGGTMYGTMAEAPFKRSLIVGYKSFCLFADNSNYGLKLLRPTKYHVIRDQMQLPVSVLAQFCFALCHYKVQSFFVNDVPVCLELADDMAKLRIQTMNTKEFMSLNNLNI</sequence>
<reference evidence="2" key="2">
    <citation type="journal article" date="2021" name="World Allergy Organ. J.">
        <title>Chromosome-level assembly of Dermatophagoides farinae genome and transcriptome reveals two novel allergens Der f 37 and Der f 39.</title>
        <authorList>
            <person name="Chen J."/>
            <person name="Cai Z."/>
            <person name="Fan D."/>
            <person name="Hu J."/>
            <person name="Hou Y."/>
            <person name="He Y."/>
            <person name="Zhang Z."/>
            <person name="Zhao Z."/>
            <person name="Gao P."/>
            <person name="Hu W."/>
            <person name="Sun J."/>
            <person name="Li J."/>
            <person name="Ji K."/>
        </authorList>
    </citation>
    <scope>NUCLEOTIDE SEQUENCE</scope>
    <source>
        <strain evidence="2">JKM2019</strain>
    </source>
</reference>
<accession>A0A9D4SKF1</accession>
<proteinExistence type="predicted"/>
<dbReference type="InterPro" id="IPR003165">
    <property type="entry name" value="Piwi"/>
</dbReference>
<dbReference type="InterPro" id="IPR012337">
    <property type="entry name" value="RNaseH-like_sf"/>
</dbReference>
<dbReference type="Gene3D" id="3.30.420.10">
    <property type="entry name" value="Ribonuclease H-like superfamily/Ribonuclease H"/>
    <property type="match status" value="1"/>
</dbReference>
<organism evidence="2">
    <name type="scientific">Dermatophagoides farinae</name>
    <name type="common">American house dust mite</name>
    <dbReference type="NCBI Taxonomy" id="6954"/>
    <lineage>
        <taxon>Eukaryota</taxon>
        <taxon>Metazoa</taxon>
        <taxon>Ecdysozoa</taxon>
        <taxon>Arthropoda</taxon>
        <taxon>Chelicerata</taxon>
        <taxon>Arachnida</taxon>
        <taxon>Acari</taxon>
        <taxon>Acariformes</taxon>
        <taxon>Sarcoptiformes</taxon>
        <taxon>Astigmata</taxon>
        <taxon>Psoroptidia</taxon>
        <taxon>Analgoidea</taxon>
        <taxon>Pyroglyphidae</taxon>
        <taxon>Dermatophagoidinae</taxon>
        <taxon>Dermatophagoides</taxon>
    </lineage>
</organism>
<protein>
    <recommendedName>
        <fullName evidence="1">Piwi domain-containing protein</fullName>
    </recommendedName>
</protein>
<dbReference type="EMBL" id="SDOV01000001">
    <property type="protein sequence ID" value="KAH7645158.1"/>
    <property type="molecule type" value="Genomic_DNA"/>
</dbReference>
<dbReference type="SMART" id="SM00950">
    <property type="entry name" value="Piwi"/>
    <property type="match status" value="1"/>
</dbReference>
<reference evidence="2" key="1">
    <citation type="submission" date="2020-06" db="EMBL/GenBank/DDBJ databases">
        <authorList>
            <person name="Ji K."/>
            <person name="Li J."/>
        </authorList>
    </citation>
    <scope>NUCLEOTIDE SEQUENCE</scope>
    <source>
        <strain evidence="2">JKM2019</strain>
        <tissue evidence="2">Whole body</tissue>
    </source>
</reference>
<dbReference type="GO" id="GO:0003676">
    <property type="term" value="F:nucleic acid binding"/>
    <property type="evidence" value="ECO:0007669"/>
    <property type="project" value="InterPro"/>
</dbReference>
<gene>
    <name evidence="2" type="ORF">HUG17_0696</name>
</gene>
<evidence type="ECO:0000313" key="2">
    <source>
        <dbReference type="EMBL" id="KAH7645158.1"/>
    </source>
</evidence>
<evidence type="ECO:0000259" key="1">
    <source>
        <dbReference type="SMART" id="SM00950"/>
    </source>
</evidence>
<dbReference type="AlphaFoldDB" id="A0A9D4SKF1"/>
<dbReference type="InterPro" id="IPR036397">
    <property type="entry name" value="RNaseH_sf"/>
</dbReference>
<dbReference type="Pfam" id="PF02171">
    <property type="entry name" value="Piwi"/>
    <property type="match status" value="1"/>
</dbReference>
<feature type="domain" description="Piwi" evidence="1">
    <location>
        <begin position="269"/>
        <end position="561"/>
    </location>
</feature>
<dbReference type="SUPFAM" id="SSF53098">
    <property type="entry name" value="Ribonuclease H-like"/>
    <property type="match status" value="1"/>
</dbReference>
<comment type="caution">
    <text evidence="2">The sequence shown here is derived from an EMBL/GenBank/DDBJ whole genome shotgun (WGS) entry which is preliminary data.</text>
</comment>
<name>A0A9D4SKF1_DERFA</name>
<dbReference type="Proteomes" id="UP000828236">
    <property type="component" value="Unassembled WGS sequence"/>
</dbReference>